<evidence type="ECO:0000256" key="2">
    <source>
        <dbReference type="ARBA" id="ARBA00022730"/>
    </source>
</evidence>
<evidence type="ECO:0000256" key="3">
    <source>
        <dbReference type="ARBA" id="ARBA00022884"/>
    </source>
</evidence>
<dbReference type="PANTHER" id="PTHR13501:SF8">
    <property type="entry name" value="LARGE RIBOSOMAL SUBUNIT PROTEIN UL22M"/>
    <property type="match status" value="1"/>
</dbReference>
<dbReference type="GO" id="GO:0006412">
    <property type="term" value="P:translation"/>
    <property type="evidence" value="ECO:0007669"/>
    <property type="project" value="InterPro"/>
</dbReference>
<evidence type="ECO:0000256" key="5">
    <source>
        <dbReference type="ARBA" id="ARBA00023274"/>
    </source>
</evidence>
<dbReference type="InterPro" id="IPR005727">
    <property type="entry name" value="Ribosomal_uL22_bac/chlpt-type"/>
</dbReference>
<keyword evidence="3" id="KW-0694">RNA-binding</keyword>
<dbReference type="Gene3D" id="3.90.470.10">
    <property type="entry name" value="Ribosomal protein L22/L17"/>
    <property type="match status" value="1"/>
</dbReference>
<dbReference type="GO" id="GO:0019843">
    <property type="term" value="F:rRNA binding"/>
    <property type="evidence" value="ECO:0007669"/>
    <property type="project" value="UniProtKB-KW"/>
</dbReference>
<dbReference type="GO" id="GO:0022625">
    <property type="term" value="C:cytosolic large ribosomal subunit"/>
    <property type="evidence" value="ECO:0007669"/>
    <property type="project" value="TreeGrafter"/>
</dbReference>
<evidence type="ECO:0000256" key="1">
    <source>
        <dbReference type="ARBA" id="ARBA00009451"/>
    </source>
</evidence>
<evidence type="ECO:0000313" key="6">
    <source>
        <dbReference type="EMBL" id="VBB68556.1"/>
    </source>
</evidence>
<name>A0A484H4A9_9ZZZZ</name>
<dbReference type="HAMAP" id="MF_01331_B">
    <property type="entry name" value="Ribosomal_uL22_B"/>
    <property type="match status" value="1"/>
</dbReference>
<evidence type="ECO:0000256" key="4">
    <source>
        <dbReference type="ARBA" id="ARBA00022980"/>
    </source>
</evidence>
<dbReference type="SUPFAM" id="SSF54843">
    <property type="entry name" value="Ribosomal protein L22"/>
    <property type="match status" value="1"/>
</dbReference>
<reference evidence="6" key="1">
    <citation type="submission" date="2018-10" db="EMBL/GenBank/DDBJ databases">
        <authorList>
            <person name="Gruber-Vodicka H."/>
            <person name="Jaeckle O."/>
        </authorList>
    </citation>
    <scope>NUCLEOTIDE SEQUENCE</scope>
</reference>
<keyword evidence="2" id="KW-0699">rRNA-binding</keyword>
<dbReference type="CDD" id="cd00336">
    <property type="entry name" value="Ribosomal_L22"/>
    <property type="match status" value="1"/>
</dbReference>
<dbReference type="GO" id="GO:0003735">
    <property type="term" value="F:structural constituent of ribosome"/>
    <property type="evidence" value="ECO:0007669"/>
    <property type="project" value="InterPro"/>
</dbReference>
<dbReference type="EMBL" id="LR026963">
    <property type="protein sequence ID" value="VBB68556.1"/>
    <property type="molecule type" value="Genomic_DNA"/>
</dbReference>
<dbReference type="PANTHER" id="PTHR13501">
    <property type="entry name" value="CHLOROPLAST 50S RIBOSOMAL PROTEIN L22-RELATED"/>
    <property type="match status" value="1"/>
</dbReference>
<keyword evidence="5" id="KW-0687">Ribonucleoprotein</keyword>
<gene>
    <name evidence="6" type="ORF">RIEGSTA812A_PEG_29</name>
</gene>
<dbReference type="Pfam" id="PF00237">
    <property type="entry name" value="Ribosomal_L22"/>
    <property type="match status" value="1"/>
</dbReference>
<organism evidence="6">
    <name type="scientific">invertebrate metagenome</name>
    <dbReference type="NCBI Taxonomy" id="1711999"/>
    <lineage>
        <taxon>unclassified sequences</taxon>
        <taxon>metagenomes</taxon>
        <taxon>organismal metagenomes</taxon>
    </lineage>
</organism>
<dbReference type="InterPro" id="IPR001063">
    <property type="entry name" value="Ribosomal_uL22"/>
</dbReference>
<keyword evidence="4 6" id="KW-0689">Ribosomal protein</keyword>
<comment type="similarity">
    <text evidence="1">Belongs to the universal ribosomal protein uL22 family.</text>
</comment>
<dbReference type="InterPro" id="IPR036394">
    <property type="entry name" value="Ribosomal_uL22_sf"/>
</dbReference>
<sequence length="126" mass="13923">MGKSAAPRRLNDNAARATTSAIRVSPRKLNLVASSIRGLKADSALAQLAFSQQRVAGTVRRILQSAIANAENNNHLDVDQLYVDEAYVGKGLVLKRWMPRARSRVSRVRKSFSHLTIVVREREGSN</sequence>
<dbReference type="NCBIfam" id="TIGR01044">
    <property type="entry name" value="rplV_bact"/>
    <property type="match status" value="1"/>
</dbReference>
<accession>A0A484H4A9</accession>
<proteinExistence type="inferred from homology"/>
<dbReference type="AlphaFoldDB" id="A0A484H4A9"/>
<protein>
    <submittedName>
        <fullName evidence="6">LSU ribosomal protein L22p (L17e)</fullName>
    </submittedName>
</protein>
<dbReference type="InterPro" id="IPR047867">
    <property type="entry name" value="Ribosomal_uL22_bac/org-type"/>
</dbReference>